<feature type="compositionally biased region" description="Low complexity" evidence="3">
    <location>
        <begin position="144"/>
        <end position="159"/>
    </location>
</feature>
<comment type="subcellular location">
    <subcellularLocation>
        <location evidence="1">Cell envelope</location>
    </subcellularLocation>
</comment>
<gene>
    <name evidence="6" type="ORF">ACEN34_04705</name>
</gene>
<dbReference type="Proteomes" id="UP001625389">
    <property type="component" value="Unassembled WGS sequence"/>
</dbReference>
<dbReference type="EMBL" id="JBGQPK010000012">
    <property type="protein sequence ID" value="MFL2028913.1"/>
    <property type="molecule type" value="Genomic_DNA"/>
</dbReference>
<dbReference type="InterPro" id="IPR037250">
    <property type="entry name" value="NEAT_dom_sf"/>
</dbReference>
<dbReference type="SUPFAM" id="SSF158911">
    <property type="entry name" value="NEAT domain-like"/>
    <property type="match status" value="3"/>
</dbReference>
<sequence length="541" mass="57765">MNRKETARVKFGQALYVPTFDPAHLVDGTYQVPVAILKSGKDEPSLSASFFAQTATVTVVGKTVTVTLHVIKNASMITDFSLGDLKNKATFSNQTKDTEDLTFDVNTNFKDAVVSATMTITIPGTNSGIPQPADVKFGQALSVGTTDPSDPGTGTTKPDQPTVTKPDASNKPAANTSVNLNHLVDGTYKLNAPIMQEGLETESIAQQFIDQTAHLIVSNNGRTLKVVFHVNKSLQNIKGMTLDKQAAQITNRHGDTADFVFSVTKATLAGVGQLHFDLTNDGTDFSEEAYVVFNLNHYSLDSLKQQTKSTLNTVASGNNLLDANKQVQYVPYKVFNESRSALSTANNYYTHTAKVVKDATGYKVYLTVQAPTGYVKFQPMTINNGGYSDLSQSSTAGNDVWSYAFHITSATGLDQPVPATIDMTVPIAGISQQQFEIWLVFGQAQSGGTDYLTPTTTAQALPVTTIALAQSATTAAKKTTLKAVPAVKKAAAKSATAAPAANSSMAEKLAKIKDYPFMAEIAGFSVAAIAIIGFAIFKRLH</sequence>
<keyword evidence="7" id="KW-1185">Reference proteome</keyword>
<evidence type="ECO:0000256" key="2">
    <source>
        <dbReference type="ARBA" id="ARBA00022729"/>
    </source>
</evidence>
<evidence type="ECO:0000256" key="1">
    <source>
        <dbReference type="ARBA" id="ARBA00004196"/>
    </source>
</evidence>
<feature type="region of interest" description="Disordered" evidence="3">
    <location>
        <begin position="141"/>
        <end position="175"/>
    </location>
</feature>
<dbReference type="RefSeq" id="WP_407137147.1">
    <property type="nucleotide sequence ID" value="NZ_JBGQPK010000012.1"/>
</dbReference>
<reference evidence="6 7" key="1">
    <citation type="submission" date="2024-08" db="EMBL/GenBank/DDBJ databases">
        <authorList>
            <person name="Arias E."/>
        </authorList>
    </citation>
    <scope>NUCLEOTIDE SEQUENCE [LARGE SCALE GENOMIC DNA]</scope>
    <source>
        <strain evidence="6 7">FAM 25317</strain>
    </source>
</reference>
<keyword evidence="4" id="KW-0812">Transmembrane</keyword>
<dbReference type="PROSITE" id="PS50978">
    <property type="entry name" value="NEAT"/>
    <property type="match status" value="2"/>
</dbReference>
<feature type="domain" description="NEAT" evidence="5">
    <location>
        <begin position="25"/>
        <end position="149"/>
    </location>
</feature>
<organism evidence="6 7">
    <name type="scientific">Loigolactobacillus zhaoyuanensis</name>
    <dbReference type="NCBI Taxonomy" id="2486017"/>
    <lineage>
        <taxon>Bacteria</taxon>
        <taxon>Bacillati</taxon>
        <taxon>Bacillota</taxon>
        <taxon>Bacilli</taxon>
        <taxon>Lactobacillales</taxon>
        <taxon>Lactobacillaceae</taxon>
        <taxon>Loigolactobacillus</taxon>
    </lineage>
</organism>
<name>A0ABW8UB31_9LACO</name>
<evidence type="ECO:0000313" key="6">
    <source>
        <dbReference type="EMBL" id="MFL2028913.1"/>
    </source>
</evidence>
<keyword evidence="4" id="KW-0472">Membrane</keyword>
<evidence type="ECO:0000256" key="4">
    <source>
        <dbReference type="SAM" id="Phobius"/>
    </source>
</evidence>
<evidence type="ECO:0000313" key="7">
    <source>
        <dbReference type="Proteomes" id="UP001625389"/>
    </source>
</evidence>
<feature type="transmembrane region" description="Helical" evidence="4">
    <location>
        <begin position="515"/>
        <end position="537"/>
    </location>
</feature>
<comment type="caution">
    <text evidence="6">The sequence shown here is derived from an EMBL/GenBank/DDBJ whole genome shotgun (WGS) entry which is preliminary data.</text>
</comment>
<dbReference type="InterPro" id="IPR006635">
    <property type="entry name" value="NEAT_dom"/>
</dbReference>
<evidence type="ECO:0000256" key="3">
    <source>
        <dbReference type="SAM" id="MobiDB-lite"/>
    </source>
</evidence>
<keyword evidence="4" id="KW-1133">Transmembrane helix</keyword>
<protein>
    <submittedName>
        <fullName evidence="6">NEAT domain-containing protein</fullName>
    </submittedName>
</protein>
<accession>A0ABW8UB31</accession>
<evidence type="ECO:0000259" key="5">
    <source>
        <dbReference type="PROSITE" id="PS50978"/>
    </source>
</evidence>
<feature type="domain" description="NEAT" evidence="5">
    <location>
        <begin position="183"/>
        <end position="321"/>
    </location>
</feature>
<proteinExistence type="predicted"/>
<dbReference type="Pfam" id="PF05031">
    <property type="entry name" value="NEAT"/>
    <property type="match status" value="1"/>
</dbReference>
<dbReference type="Gene3D" id="2.60.40.1850">
    <property type="match status" value="3"/>
</dbReference>
<keyword evidence="2" id="KW-0732">Signal</keyword>